<feature type="domain" description="DUF4232" evidence="2">
    <location>
        <begin position="85"/>
        <end position="210"/>
    </location>
</feature>
<evidence type="ECO:0000259" key="2">
    <source>
        <dbReference type="Pfam" id="PF14016"/>
    </source>
</evidence>
<gene>
    <name evidence="3" type="ORF">GCM10010430_67520</name>
</gene>
<protein>
    <submittedName>
        <fullName evidence="3">DUF4232 domain-containing protein</fullName>
    </submittedName>
</protein>
<comment type="caution">
    <text evidence="3">The sequence shown here is derived from an EMBL/GenBank/DDBJ whole genome shotgun (WGS) entry which is preliminary data.</text>
</comment>
<accession>A0ABN3EVV6</accession>
<dbReference type="Proteomes" id="UP001500305">
    <property type="component" value="Unassembled WGS sequence"/>
</dbReference>
<organism evidence="3 4">
    <name type="scientific">Kitasatospora cystarginea</name>
    <dbReference type="NCBI Taxonomy" id="58350"/>
    <lineage>
        <taxon>Bacteria</taxon>
        <taxon>Bacillati</taxon>
        <taxon>Actinomycetota</taxon>
        <taxon>Actinomycetes</taxon>
        <taxon>Kitasatosporales</taxon>
        <taxon>Streptomycetaceae</taxon>
        <taxon>Kitasatospora</taxon>
    </lineage>
</organism>
<reference evidence="3 4" key="1">
    <citation type="journal article" date="2019" name="Int. J. Syst. Evol. Microbiol.">
        <title>The Global Catalogue of Microorganisms (GCM) 10K type strain sequencing project: providing services to taxonomists for standard genome sequencing and annotation.</title>
        <authorList>
            <consortium name="The Broad Institute Genomics Platform"/>
            <consortium name="The Broad Institute Genome Sequencing Center for Infectious Disease"/>
            <person name="Wu L."/>
            <person name="Ma J."/>
        </authorList>
    </citation>
    <scope>NUCLEOTIDE SEQUENCE [LARGE SCALE GENOMIC DNA]</scope>
    <source>
        <strain evidence="3 4">JCM 7356</strain>
    </source>
</reference>
<dbReference type="Pfam" id="PF14016">
    <property type="entry name" value="DUF4232"/>
    <property type="match status" value="1"/>
</dbReference>
<feature type="region of interest" description="Disordered" evidence="1">
    <location>
        <begin position="38"/>
        <end position="82"/>
    </location>
</feature>
<evidence type="ECO:0000256" key="1">
    <source>
        <dbReference type="SAM" id="MobiDB-lite"/>
    </source>
</evidence>
<evidence type="ECO:0000313" key="4">
    <source>
        <dbReference type="Proteomes" id="UP001500305"/>
    </source>
</evidence>
<dbReference type="EMBL" id="BAAATR010000044">
    <property type="protein sequence ID" value="GAA2272077.1"/>
    <property type="molecule type" value="Genomic_DNA"/>
</dbReference>
<dbReference type="InterPro" id="IPR025326">
    <property type="entry name" value="DUF4232"/>
</dbReference>
<sequence>MSSAEPEERIMRVGRAVAVTAAVLALGLGATACNDEVSSTSATPVAPAGAAGTSGAPGKPATSAQAAGAAASGTSASDGKVSTRCHTADLKADVQLQPDHPGSAMVMLTNKSTRTCTVHGYLGYGGLLADNSPVVTGSSRVAHPGQPIEVSLKPGVSAFSGLKWTSCDKADPTCKVLAGITITPPDETTQLNANLLGVDGKPVLQLTVSPSGFTVGSLQPVSQGVVFTS</sequence>
<evidence type="ECO:0000313" key="3">
    <source>
        <dbReference type="EMBL" id="GAA2272077.1"/>
    </source>
</evidence>
<feature type="compositionally biased region" description="Low complexity" evidence="1">
    <location>
        <begin position="38"/>
        <end position="77"/>
    </location>
</feature>
<proteinExistence type="predicted"/>
<keyword evidence="4" id="KW-1185">Reference proteome</keyword>
<name>A0ABN3EVV6_9ACTN</name>